<dbReference type="AlphaFoldDB" id="A0A382PL39"/>
<name>A0A382PL39_9ZZZZ</name>
<gene>
    <name evidence="1" type="ORF">METZ01_LOCUS326830</name>
</gene>
<organism evidence="1">
    <name type="scientific">marine metagenome</name>
    <dbReference type="NCBI Taxonomy" id="408172"/>
    <lineage>
        <taxon>unclassified sequences</taxon>
        <taxon>metagenomes</taxon>
        <taxon>ecological metagenomes</taxon>
    </lineage>
</organism>
<protein>
    <submittedName>
        <fullName evidence="1">Uncharacterized protein</fullName>
    </submittedName>
</protein>
<accession>A0A382PL39</accession>
<evidence type="ECO:0000313" key="1">
    <source>
        <dbReference type="EMBL" id="SVC73976.1"/>
    </source>
</evidence>
<proteinExistence type="predicted"/>
<sequence>MELSRSKLGNAKKIVNANDNFAHEEFALAA</sequence>
<dbReference type="EMBL" id="UINC01108114">
    <property type="protein sequence ID" value="SVC73976.1"/>
    <property type="molecule type" value="Genomic_DNA"/>
</dbReference>
<reference evidence="1" key="1">
    <citation type="submission" date="2018-05" db="EMBL/GenBank/DDBJ databases">
        <authorList>
            <person name="Lanie J.A."/>
            <person name="Ng W.-L."/>
            <person name="Kazmierczak K.M."/>
            <person name="Andrzejewski T.M."/>
            <person name="Davidsen T.M."/>
            <person name="Wayne K.J."/>
            <person name="Tettelin H."/>
            <person name="Glass J.I."/>
            <person name="Rusch D."/>
            <person name="Podicherti R."/>
            <person name="Tsui H.-C.T."/>
            <person name="Winkler M.E."/>
        </authorList>
    </citation>
    <scope>NUCLEOTIDE SEQUENCE</scope>
</reference>